<proteinExistence type="predicted"/>
<evidence type="ECO:0000313" key="2">
    <source>
        <dbReference type="Proteomes" id="UP000029964"/>
    </source>
</evidence>
<gene>
    <name evidence="1" type="ORF">ACRE_081050</name>
</gene>
<dbReference type="Proteomes" id="UP000029964">
    <property type="component" value="Unassembled WGS sequence"/>
</dbReference>
<sequence length="87" mass="10047">MFQKRDLVFRLSEALPQPVQIVALYESPAERRGGGKKFQRLLTAMHDPDRLAFRLKRIPGSMTHLYAYVDLGQDQDEVVFDLCEILP</sequence>
<dbReference type="HOGENOM" id="CLU_2482804_0_0_1"/>
<dbReference type="EMBL" id="JPKY01000141">
    <property type="protein sequence ID" value="KFH41190.1"/>
    <property type="molecule type" value="Genomic_DNA"/>
</dbReference>
<reference evidence="2" key="1">
    <citation type="journal article" date="2014" name="Genome Announc.">
        <title>Genome sequence and annotation of Acremonium chrysogenum, producer of the beta-lactam antibiotic cephalosporin C.</title>
        <authorList>
            <person name="Terfehr D."/>
            <person name="Dahlmann T.A."/>
            <person name="Specht T."/>
            <person name="Zadra I."/>
            <person name="Kuernsteiner H."/>
            <person name="Kueck U."/>
        </authorList>
    </citation>
    <scope>NUCLEOTIDE SEQUENCE [LARGE SCALE GENOMIC DNA]</scope>
    <source>
        <strain evidence="2">ATCC 11550 / CBS 779.69 / DSM 880 / IAM 14645 / JCM 23072 / IMI 49137</strain>
    </source>
</reference>
<dbReference type="AlphaFoldDB" id="A0A086SVQ8"/>
<comment type="caution">
    <text evidence="1">The sequence shown here is derived from an EMBL/GenBank/DDBJ whole genome shotgun (WGS) entry which is preliminary data.</text>
</comment>
<evidence type="ECO:0000313" key="1">
    <source>
        <dbReference type="EMBL" id="KFH41190.1"/>
    </source>
</evidence>
<accession>A0A086SVQ8</accession>
<keyword evidence="2" id="KW-1185">Reference proteome</keyword>
<organism evidence="1 2">
    <name type="scientific">Hapsidospora chrysogenum (strain ATCC 11550 / CBS 779.69 / DSM 880 / IAM 14645 / JCM 23072 / IMI 49137)</name>
    <name type="common">Acremonium chrysogenum</name>
    <dbReference type="NCBI Taxonomy" id="857340"/>
    <lineage>
        <taxon>Eukaryota</taxon>
        <taxon>Fungi</taxon>
        <taxon>Dikarya</taxon>
        <taxon>Ascomycota</taxon>
        <taxon>Pezizomycotina</taxon>
        <taxon>Sordariomycetes</taxon>
        <taxon>Hypocreomycetidae</taxon>
        <taxon>Hypocreales</taxon>
        <taxon>Bionectriaceae</taxon>
        <taxon>Hapsidospora</taxon>
    </lineage>
</organism>
<name>A0A086SVQ8_HAPC1</name>
<protein>
    <submittedName>
        <fullName evidence="1">Uncharacterized protein</fullName>
    </submittedName>
</protein>